<dbReference type="InterPro" id="IPR050346">
    <property type="entry name" value="FMO-like"/>
</dbReference>
<dbReference type="GO" id="GO:0050660">
    <property type="term" value="F:flavin adenine dinucleotide binding"/>
    <property type="evidence" value="ECO:0007669"/>
    <property type="project" value="InterPro"/>
</dbReference>
<gene>
    <name evidence="6" type="ORF">g3662</name>
</gene>
<evidence type="ECO:0000256" key="5">
    <source>
        <dbReference type="ARBA" id="ARBA00023002"/>
    </source>
</evidence>
<evidence type="ECO:0000256" key="3">
    <source>
        <dbReference type="ARBA" id="ARBA00022827"/>
    </source>
</evidence>
<protein>
    <submittedName>
        <fullName evidence="6">Flavin-containing monooxygenase</fullName>
    </submittedName>
</protein>
<comment type="similarity">
    <text evidence="1">Belongs to the FMO family.</text>
</comment>
<sequence length="492" mass="56159">MTVAHNQLLSKKVRSIAIIGGGASGAITLDSLIKESAFDKVTLFERREVPGGVWVLDKKPDELIIPPGLNQNNLDPVLKGPQQLRGTYLKKRPHQQRYIHTASYEGLRTNIPEQLMTFSDNKSWGENQGERVDGKYVHGVAIQRYIERYIDRHKENVVFRTTVESVTKDYSKDNSPFILTLRTETDLKDEDGDLLDNWWTEEFDSVVVATGHYHVPFIPNVPGLDAVCREFPNLVKHSKTFRDAETEVKDKEVLVIGTRSSGADIVELGSKFAKRIYHSQRGVKLLRKTKSEVVQVKPLITSYELTEDKEVIVYLSDGSTIKNPDLIYYATGFRYSYPFLRETYGEHLTTGNVVPDLYLHTFFTKDPQLSFVGVPCDAISFRAFEFQAVLVARFLSGKSQLPSLKDQISWCVERFRTKGDTRAFHTIDWEQKFEYLDLLVEIGGGYKKIGSHGREFPKFSEDDKNLHRSLQDRLLAFYSVEEHEISGVTAIH</sequence>
<evidence type="ECO:0000256" key="2">
    <source>
        <dbReference type="ARBA" id="ARBA00022630"/>
    </source>
</evidence>
<name>A0A5P8N8W3_9ASCO</name>
<dbReference type="PANTHER" id="PTHR23023">
    <property type="entry name" value="DIMETHYLANILINE MONOOXYGENASE"/>
    <property type="match status" value="1"/>
</dbReference>
<evidence type="ECO:0000256" key="4">
    <source>
        <dbReference type="ARBA" id="ARBA00022857"/>
    </source>
</evidence>
<keyword evidence="4" id="KW-0521">NADP</keyword>
<keyword evidence="6" id="KW-0503">Monooxygenase</keyword>
<evidence type="ECO:0000256" key="1">
    <source>
        <dbReference type="ARBA" id="ARBA00009183"/>
    </source>
</evidence>
<dbReference type="AlphaFoldDB" id="A0A5P8N8W3"/>
<proteinExistence type="inferred from homology"/>
<dbReference type="Pfam" id="PF00743">
    <property type="entry name" value="FMO-like"/>
    <property type="match status" value="2"/>
</dbReference>
<dbReference type="SUPFAM" id="SSF51905">
    <property type="entry name" value="FAD/NAD(P)-binding domain"/>
    <property type="match status" value="2"/>
</dbReference>
<keyword evidence="2" id="KW-0285">Flavoprotein</keyword>
<dbReference type="Gene3D" id="3.50.50.60">
    <property type="entry name" value="FAD/NAD(P)-binding domain"/>
    <property type="match status" value="2"/>
</dbReference>
<dbReference type="InterPro" id="IPR020946">
    <property type="entry name" value="Flavin_mOase-like"/>
</dbReference>
<organism evidence="6">
    <name type="scientific">Cyberlindnera americana</name>
    <dbReference type="NCBI Taxonomy" id="36016"/>
    <lineage>
        <taxon>Eukaryota</taxon>
        <taxon>Fungi</taxon>
        <taxon>Dikarya</taxon>
        <taxon>Ascomycota</taxon>
        <taxon>Saccharomycotina</taxon>
        <taxon>Saccharomycetes</taxon>
        <taxon>Phaffomycetales</taxon>
        <taxon>Phaffomycetaceae</taxon>
        <taxon>Cyberlindnera</taxon>
    </lineage>
</organism>
<dbReference type="PRINTS" id="PR00419">
    <property type="entry name" value="ADXRDTASE"/>
</dbReference>
<keyword evidence="5" id="KW-0560">Oxidoreductase</keyword>
<dbReference type="EMBL" id="MK890730">
    <property type="protein sequence ID" value="QFR37235.1"/>
    <property type="molecule type" value="Genomic_DNA"/>
</dbReference>
<dbReference type="InterPro" id="IPR000960">
    <property type="entry name" value="Flavin_mOase"/>
</dbReference>
<dbReference type="GO" id="GO:0004499">
    <property type="term" value="F:N,N-dimethylaniline monooxygenase activity"/>
    <property type="evidence" value="ECO:0007669"/>
    <property type="project" value="InterPro"/>
</dbReference>
<dbReference type="PIRSF" id="PIRSF000332">
    <property type="entry name" value="FMO"/>
    <property type="match status" value="1"/>
</dbReference>
<reference evidence="6" key="1">
    <citation type="journal article" date="2019" name="Front. Microbiol.">
        <title>An Overview of Genes From Cyberlindnera americana, a Symbiont Yeast Isolated From the Gut of the Bark Beetle Dendroctonus rhizophagus (Curculionidae: Scolytinae), Involved in the Detoxification Process Using Genome and Transcriptome Data.</title>
        <authorList>
            <person name="Soto-Robles L.V."/>
            <person name="Torres-Banda V."/>
            <person name="Rivera-Orduna F.N."/>
            <person name="Curiel-Quesada E."/>
            <person name="Hidalgo-Lara M.E."/>
            <person name="Zuniga G."/>
        </authorList>
    </citation>
    <scope>NUCLEOTIDE SEQUENCE</scope>
    <source>
        <strain evidence="6">ChDrAdgY46</strain>
    </source>
</reference>
<dbReference type="InterPro" id="IPR036188">
    <property type="entry name" value="FAD/NAD-bd_sf"/>
</dbReference>
<dbReference type="GO" id="GO:0050661">
    <property type="term" value="F:NADP binding"/>
    <property type="evidence" value="ECO:0007669"/>
    <property type="project" value="InterPro"/>
</dbReference>
<keyword evidence="3" id="KW-0274">FAD</keyword>
<evidence type="ECO:0000313" key="6">
    <source>
        <dbReference type="EMBL" id="QFR37235.1"/>
    </source>
</evidence>
<accession>A0A5P8N8W3</accession>